<accession>F6DLZ7</accession>
<dbReference type="Gene3D" id="1.10.260.40">
    <property type="entry name" value="lambda repressor-like DNA-binding domains"/>
    <property type="match status" value="1"/>
</dbReference>
<evidence type="ECO:0000313" key="4">
    <source>
        <dbReference type="Proteomes" id="UP000009234"/>
    </source>
</evidence>
<dbReference type="EMBL" id="CP002780">
    <property type="protein sequence ID" value="AEG59339.1"/>
    <property type="molecule type" value="Genomic_DNA"/>
</dbReference>
<dbReference type="OrthoDB" id="9804312at2"/>
<dbReference type="KEGG" id="dru:Desru_1064"/>
<dbReference type="HOGENOM" id="CLU_056435_5_0_9"/>
<dbReference type="SMART" id="SM00530">
    <property type="entry name" value="HTH_XRE"/>
    <property type="match status" value="1"/>
</dbReference>
<keyword evidence="4" id="KW-1185">Reference proteome</keyword>
<evidence type="ECO:0000256" key="1">
    <source>
        <dbReference type="ARBA" id="ARBA00023125"/>
    </source>
</evidence>
<dbReference type="GO" id="GO:0003677">
    <property type="term" value="F:DNA binding"/>
    <property type="evidence" value="ECO:0007669"/>
    <property type="project" value="UniProtKB-KW"/>
</dbReference>
<dbReference type="Proteomes" id="UP000009234">
    <property type="component" value="Chromosome"/>
</dbReference>
<protein>
    <submittedName>
        <fullName evidence="3">Helix-turn-helix domain protein</fullName>
    </submittedName>
</protein>
<gene>
    <name evidence="3" type="ordered locus">Desru_1064</name>
</gene>
<dbReference type="InterPro" id="IPR010982">
    <property type="entry name" value="Lambda_DNA-bd_dom_sf"/>
</dbReference>
<dbReference type="CDD" id="cd02440">
    <property type="entry name" value="AdoMet_MTases"/>
    <property type="match status" value="1"/>
</dbReference>
<dbReference type="Gene3D" id="3.40.50.150">
    <property type="entry name" value="Vaccinia Virus protein VP39"/>
    <property type="match status" value="1"/>
</dbReference>
<sequence>MVSRSDQRYNLTYSTNNFSEVIALFNKKIFGKRIALLRKENGYTQEQLAEILHVTGQAVSKWEKGNALPDTSFLPLLAGVLKTSIDRLLTGEEIAGKTSPYDQEYIKEEYYWGLKHSMLAEMTVNLCDKLKYGSRLLDIGSGEGRDSIYFAKCGFVVDALEISLPGIEKIKQYSNSESLPIHALHTNMIDYEMDHYYDVIYSMGALQFLPIGKRQQHFESYKKHTSIGGLNAHLVFVEKPFIPTAPDWQKNEFFYRSGDLAGYYYDWQIIYCEEQIVDCKSGNSPHQHAISSIIAKKI</sequence>
<dbReference type="SUPFAM" id="SSF53335">
    <property type="entry name" value="S-adenosyl-L-methionine-dependent methyltransferases"/>
    <property type="match status" value="1"/>
</dbReference>
<dbReference type="RefSeq" id="WP_013841110.1">
    <property type="nucleotide sequence ID" value="NC_015589.1"/>
</dbReference>
<dbReference type="InterPro" id="IPR001387">
    <property type="entry name" value="Cro/C1-type_HTH"/>
</dbReference>
<dbReference type="STRING" id="696281.Desru_1064"/>
<proteinExistence type="predicted"/>
<dbReference type="PROSITE" id="PS50943">
    <property type="entry name" value="HTH_CROC1"/>
    <property type="match status" value="1"/>
</dbReference>
<evidence type="ECO:0000259" key="2">
    <source>
        <dbReference type="PROSITE" id="PS50943"/>
    </source>
</evidence>
<dbReference type="PANTHER" id="PTHR46558:SF4">
    <property type="entry name" value="DNA-BIDING PHAGE PROTEIN"/>
    <property type="match status" value="1"/>
</dbReference>
<reference evidence="3 4" key="2">
    <citation type="journal article" date="2012" name="Stand. Genomic Sci.">
        <title>Complete genome sequence of the sulfate-reducing firmicute Desulfotomaculum ruminis type strain (DL(T)).</title>
        <authorList>
            <person name="Spring S."/>
            <person name="Visser M."/>
            <person name="Lu M."/>
            <person name="Copeland A."/>
            <person name="Lapidus A."/>
            <person name="Lucas S."/>
            <person name="Cheng J.F."/>
            <person name="Han C."/>
            <person name="Tapia R."/>
            <person name="Goodwin L.A."/>
            <person name="Pitluck S."/>
            <person name="Ivanova N."/>
            <person name="Land M."/>
            <person name="Hauser L."/>
            <person name="Larimer F."/>
            <person name="Rohde M."/>
            <person name="Goker M."/>
            <person name="Detter J.C."/>
            <person name="Kyrpides N.C."/>
            <person name="Woyke T."/>
            <person name="Schaap P.J."/>
            <person name="Plugge C.M."/>
            <person name="Muyzer G."/>
            <person name="Kuever J."/>
            <person name="Pereira I.A."/>
            <person name="Parshina S.N."/>
            <person name="Bernier-Latmani R."/>
            <person name="Stams A.J."/>
            <person name="Klenk H.P."/>
        </authorList>
    </citation>
    <scope>NUCLEOTIDE SEQUENCE [LARGE SCALE GENOMIC DNA]</scope>
    <source>
        <strain evidence="4">ATCC 23193 / DSM 2154 / NCIB 8452 / DL</strain>
    </source>
</reference>
<dbReference type="PANTHER" id="PTHR46558">
    <property type="entry name" value="TRACRIPTIONAL REGULATORY PROTEIN-RELATED-RELATED"/>
    <property type="match status" value="1"/>
</dbReference>
<dbReference type="AlphaFoldDB" id="F6DLZ7"/>
<keyword evidence="1" id="KW-0238">DNA-binding</keyword>
<dbReference type="InterPro" id="IPR015985">
    <property type="entry name" value="TehB-like_dom"/>
</dbReference>
<evidence type="ECO:0000313" key="3">
    <source>
        <dbReference type="EMBL" id="AEG59339.1"/>
    </source>
</evidence>
<dbReference type="InterPro" id="IPR029063">
    <property type="entry name" value="SAM-dependent_MTases_sf"/>
</dbReference>
<dbReference type="CDD" id="cd00093">
    <property type="entry name" value="HTH_XRE"/>
    <property type="match status" value="1"/>
</dbReference>
<dbReference type="eggNOG" id="COG2227">
    <property type="taxonomic scope" value="Bacteria"/>
</dbReference>
<organism evidence="3 4">
    <name type="scientific">Desulforamulus ruminis (strain ATCC 23193 / DSM 2154 / NCIMB 8452 / DL)</name>
    <name type="common">Desulfotomaculum ruminis</name>
    <dbReference type="NCBI Taxonomy" id="696281"/>
    <lineage>
        <taxon>Bacteria</taxon>
        <taxon>Bacillati</taxon>
        <taxon>Bacillota</taxon>
        <taxon>Clostridia</taxon>
        <taxon>Eubacteriales</taxon>
        <taxon>Peptococcaceae</taxon>
        <taxon>Desulforamulus</taxon>
    </lineage>
</organism>
<dbReference type="Pfam" id="PF03848">
    <property type="entry name" value="TehB"/>
    <property type="match status" value="1"/>
</dbReference>
<reference evidence="4" key="1">
    <citation type="submission" date="2011-05" db="EMBL/GenBank/DDBJ databases">
        <title>Complete sequence of Desulfotomaculum ruminis DSM 2154.</title>
        <authorList>
            <person name="Lucas S."/>
            <person name="Copeland A."/>
            <person name="Lapidus A."/>
            <person name="Cheng J.-F."/>
            <person name="Goodwin L."/>
            <person name="Pitluck S."/>
            <person name="Lu M."/>
            <person name="Detter J.C."/>
            <person name="Han C."/>
            <person name="Tapia R."/>
            <person name="Land M."/>
            <person name="Hauser L."/>
            <person name="Kyrpides N."/>
            <person name="Ivanova N."/>
            <person name="Mikhailova N."/>
            <person name="Pagani I."/>
            <person name="Stams A.J.M."/>
            <person name="Plugge C.M."/>
            <person name="Muyzer G."/>
            <person name="Kuever J."/>
            <person name="Parshina S.N."/>
            <person name="Ivanova A.E."/>
            <person name="Nazina T.N."/>
            <person name="Brambilla E."/>
            <person name="Spring S."/>
            <person name="Klenk H.-P."/>
            <person name="Woyke T."/>
        </authorList>
    </citation>
    <scope>NUCLEOTIDE SEQUENCE [LARGE SCALE GENOMIC DNA]</scope>
    <source>
        <strain evidence="4">ATCC 23193 / DSM 2154 / NCIB 8452 / DL</strain>
    </source>
</reference>
<feature type="domain" description="HTH cro/C1-type" evidence="2">
    <location>
        <begin position="34"/>
        <end position="88"/>
    </location>
</feature>
<dbReference type="SUPFAM" id="SSF47413">
    <property type="entry name" value="lambda repressor-like DNA-binding domains"/>
    <property type="match status" value="1"/>
</dbReference>
<dbReference type="eggNOG" id="COG1396">
    <property type="taxonomic scope" value="Bacteria"/>
</dbReference>
<name>F6DLZ7_DESRL</name>
<dbReference type="Pfam" id="PF01381">
    <property type="entry name" value="HTH_3"/>
    <property type="match status" value="1"/>
</dbReference>